<dbReference type="RefSeq" id="WP_129315780.1">
    <property type="nucleotide sequence ID" value="NZ_NOIQ01000012.1"/>
</dbReference>
<evidence type="ECO:0000256" key="8">
    <source>
        <dbReference type="ARBA" id="ARBA00022679"/>
    </source>
</evidence>
<name>A0A7K1LHT6_9MICC</name>
<dbReference type="EC" id="2.5.1.9" evidence="10"/>
<comment type="function">
    <text evidence="2">Catalyzes the conversion of D-ribulose 5-phosphate to formate and 3,4-dihydroxy-2-butanone 4-phosphate.</text>
</comment>
<dbReference type="Gene3D" id="3.90.870.10">
    <property type="entry name" value="DHBP synthase"/>
    <property type="match status" value="1"/>
</dbReference>
<dbReference type="InterPro" id="IPR023366">
    <property type="entry name" value="ATP_synth_asu-like_sf"/>
</dbReference>
<dbReference type="FunFam" id="2.40.30.20:FF:000004">
    <property type="entry name" value="Riboflavin synthase, alpha subunit"/>
    <property type="match status" value="1"/>
</dbReference>
<dbReference type="EMBL" id="WOGT01000002">
    <property type="protein sequence ID" value="MUN54718.1"/>
    <property type="molecule type" value="Genomic_DNA"/>
</dbReference>
<keyword evidence="7" id="KW-0686">Riboflavin biosynthesis</keyword>
<keyword evidence="9" id="KW-0677">Repeat</keyword>
<evidence type="ECO:0000259" key="12">
    <source>
        <dbReference type="PROSITE" id="PS51177"/>
    </source>
</evidence>
<dbReference type="UniPathway" id="UPA00275">
    <property type="reaction ID" value="UER00399"/>
</dbReference>
<evidence type="ECO:0000256" key="10">
    <source>
        <dbReference type="NCBIfam" id="TIGR00187"/>
    </source>
</evidence>
<dbReference type="SUPFAM" id="SSF55821">
    <property type="entry name" value="YrdC/RibB"/>
    <property type="match status" value="1"/>
</dbReference>
<comment type="pathway">
    <text evidence="4">Cofactor biosynthesis; riboflavin biosynthesis; riboflavin from 2-hydroxy-3-oxobutyl phosphate and 5-amino-6-(D-ribitylamino)uracil: step 2/2.</text>
</comment>
<dbReference type="PANTHER" id="PTHR21098">
    <property type="entry name" value="RIBOFLAVIN SYNTHASE ALPHA CHAIN"/>
    <property type="match status" value="1"/>
</dbReference>
<evidence type="ECO:0000256" key="11">
    <source>
        <dbReference type="PROSITE-ProRule" id="PRU00524"/>
    </source>
</evidence>
<dbReference type="Pfam" id="PF00926">
    <property type="entry name" value="DHBP_synthase"/>
    <property type="match status" value="1"/>
</dbReference>
<protein>
    <recommendedName>
        <fullName evidence="6 10">Riboflavin synthase</fullName>
        <ecNumber evidence="10">2.5.1.9</ecNumber>
    </recommendedName>
</protein>
<evidence type="ECO:0000313" key="14">
    <source>
        <dbReference type="Proteomes" id="UP000462152"/>
    </source>
</evidence>
<sequence length="431" mass="44836">MFTGIIESLGTVEAIDRQADSAVLRVRAGDLASDLPAGGSLAVNGVCLTATGTHTGDGLFVADVIGETLDRTNLGELGEGSRVNLERCLPANGRFDGHIVQGHVDATGAILSIEEHPEWSVIRVAVPEDLAPQIAEKGSIAVDGISLTVTAVSAPADPFAWFEIGVIPTTLRATTLGTAQPGDTVNLETDAVAKYLLRARDFDLTRSQNAVSVPESPGHANGSFDSIDDAIRSIAAGGLAVVVDDEDRENEGDLIGAAALADPARLGFMVRYSSGVVCAPMTGERADALDLPPMVATNEDPKATAYTITCDAAHGIDTGISAQDRAKTLNVLAGSSSTAADLTRPGHILPLRAVEGGVRARAGHTEAAVELVRLAGLPEVGYIAEIIHDDGTLMRFDDLRAFADLHGLPMISIETLAERLAQLDDESADAE</sequence>
<evidence type="ECO:0000256" key="7">
    <source>
        <dbReference type="ARBA" id="ARBA00022619"/>
    </source>
</evidence>
<keyword evidence="14" id="KW-1185">Reference proteome</keyword>
<dbReference type="Pfam" id="PF00677">
    <property type="entry name" value="Lum_binding"/>
    <property type="match status" value="2"/>
</dbReference>
<dbReference type="Gene3D" id="2.40.30.20">
    <property type="match status" value="2"/>
</dbReference>
<evidence type="ECO:0000313" key="13">
    <source>
        <dbReference type="EMBL" id="MUN54718.1"/>
    </source>
</evidence>
<comment type="caution">
    <text evidence="13">The sequence shown here is derived from an EMBL/GenBank/DDBJ whole genome shotgun (WGS) entry which is preliminary data.</text>
</comment>
<comment type="catalytic activity">
    <reaction evidence="1">
        <text>2 6,7-dimethyl-8-(1-D-ribityl)lumazine + H(+) = 5-amino-6-(D-ribitylamino)uracil + riboflavin</text>
        <dbReference type="Rhea" id="RHEA:20772"/>
        <dbReference type="ChEBI" id="CHEBI:15378"/>
        <dbReference type="ChEBI" id="CHEBI:15934"/>
        <dbReference type="ChEBI" id="CHEBI:57986"/>
        <dbReference type="ChEBI" id="CHEBI:58201"/>
        <dbReference type="EC" id="2.5.1.9"/>
    </reaction>
</comment>
<evidence type="ECO:0000256" key="3">
    <source>
        <dbReference type="ARBA" id="ARBA00002803"/>
    </source>
</evidence>
<dbReference type="NCBIfam" id="NF006767">
    <property type="entry name" value="PRK09289.1"/>
    <property type="match status" value="1"/>
</dbReference>
<evidence type="ECO:0000256" key="6">
    <source>
        <dbReference type="ARBA" id="ARBA00013950"/>
    </source>
</evidence>
<feature type="domain" description="Lumazine-binding" evidence="12">
    <location>
        <begin position="99"/>
        <end position="200"/>
    </location>
</feature>
<dbReference type="InterPro" id="IPR017938">
    <property type="entry name" value="Riboflavin_synthase-like_b-brl"/>
</dbReference>
<organism evidence="13 14">
    <name type="scientific">Rothia koreensis</name>
    <dbReference type="NCBI Taxonomy" id="592378"/>
    <lineage>
        <taxon>Bacteria</taxon>
        <taxon>Bacillati</taxon>
        <taxon>Actinomycetota</taxon>
        <taxon>Actinomycetes</taxon>
        <taxon>Micrococcales</taxon>
        <taxon>Micrococcaceae</taxon>
        <taxon>Rothia</taxon>
    </lineage>
</organism>
<evidence type="ECO:0000256" key="4">
    <source>
        <dbReference type="ARBA" id="ARBA00004887"/>
    </source>
</evidence>
<dbReference type="GO" id="GO:0004746">
    <property type="term" value="F:riboflavin synthase activity"/>
    <property type="evidence" value="ECO:0007669"/>
    <property type="project" value="UniProtKB-UniRule"/>
</dbReference>
<dbReference type="OrthoDB" id="9793111at2"/>
<dbReference type="SUPFAM" id="SSF63380">
    <property type="entry name" value="Riboflavin synthase domain-like"/>
    <property type="match status" value="2"/>
</dbReference>
<proteinExistence type="predicted"/>
<dbReference type="PROSITE" id="PS51177">
    <property type="entry name" value="LUMAZINE_BIND"/>
    <property type="match status" value="2"/>
</dbReference>
<dbReference type="CDD" id="cd00402">
    <property type="entry name" value="Riboflavin_synthase_like"/>
    <property type="match status" value="1"/>
</dbReference>
<dbReference type="GO" id="GO:0009231">
    <property type="term" value="P:riboflavin biosynthetic process"/>
    <property type="evidence" value="ECO:0007669"/>
    <property type="project" value="UniProtKB-UniPathway"/>
</dbReference>
<reference evidence="13 14" key="1">
    <citation type="submission" date="2019-12" db="EMBL/GenBank/DDBJ databases">
        <authorList>
            <person name="Li J."/>
            <person name="Shi Y."/>
            <person name="Xu G."/>
            <person name="Xiao D."/>
            <person name="Ran X."/>
        </authorList>
    </citation>
    <scope>NUCLEOTIDE SEQUENCE [LARGE SCALE GENOMIC DNA]</scope>
    <source>
        <strain evidence="13 14">JCM 15915</strain>
    </source>
</reference>
<dbReference type="Proteomes" id="UP000462152">
    <property type="component" value="Unassembled WGS sequence"/>
</dbReference>
<feature type="repeat" description="Lumazine-binding" evidence="11">
    <location>
        <begin position="99"/>
        <end position="200"/>
    </location>
</feature>
<dbReference type="InterPro" id="IPR017945">
    <property type="entry name" value="DHBP_synth_RibB-like_a/b_dom"/>
</dbReference>
<accession>A0A7K1LHT6</accession>
<dbReference type="NCBIfam" id="TIGR00506">
    <property type="entry name" value="ribB"/>
    <property type="match status" value="1"/>
</dbReference>
<dbReference type="InterPro" id="IPR026017">
    <property type="entry name" value="Lumazine-bd_dom"/>
</dbReference>
<evidence type="ECO:0000256" key="9">
    <source>
        <dbReference type="ARBA" id="ARBA00022737"/>
    </source>
</evidence>
<dbReference type="PANTHER" id="PTHR21098:SF12">
    <property type="entry name" value="RIBOFLAVIN SYNTHASE"/>
    <property type="match status" value="1"/>
</dbReference>
<dbReference type="GO" id="GO:0008686">
    <property type="term" value="F:3,4-dihydroxy-2-butanone-4-phosphate synthase activity"/>
    <property type="evidence" value="ECO:0007669"/>
    <property type="project" value="InterPro"/>
</dbReference>
<evidence type="ECO:0000256" key="2">
    <source>
        <dbReference type="ARBA" id="ARBA00002284"/>
    </source>
</evidence>
<dbReference type="InterPro" id="IPR000422">
    <property type="entry name" value="DHBP_synthase_RibB"/>
</dbReference>
<keyword evidence="8 13" id="KW-0808">Transferase</keyword>
<evidence type="ECO:0000256" key="5">
    <source>
        <dbReference type="ARBA" id="ARBA00004904"/>
    </source>
</evidence>
<comment type="function">
    <text evidence="3">Catalyzes the dismutation of two molecules of 6,7-dimethyl-8-ribityllumazine, resulting in the formation of riboflavin and 5-amino-6-(D-ribitylamino)uracil.</text>
</comment>
<dbReference type="InterPro" id="IPR001783">
    <property type="entry name" value="Lumazine-bd"/>
</dbReference>
<feature type="repeat" description="Lumazine-binding" evidence="11">
    <location>
        <begin position="1"/>
        <end position="98"/>
    </location>
</feature>
<dbReference type="AlphaFoldDB" id="A0A7K1LHT6"/>
<evidence type="ECO:0000256" key="1">
    <source>
        <dbReference type="ARBA" id="ARBA00000968"/>
    </source>
</evidence>
<comment type="pathway">
    <text evidence="5">Cofactor biosynthesis; riboflavin biosynthesis; 2-hydroxy-3-oxobutyl phosphate from D-ribulose 5-phosphate: step 1/1.</text>
</comment>
<gene>
    <name evidence="13" type="ORF">GMA10_05760</name>
</gene>
<feature type="domain" description="Lumazine-binding" evidence="12">
    <location>
        <begin position="1"/>
        <end position="98"/>
    </location>
</feature>
<dbReference type="NCBIfam" id="TIGR00187">
    <property type="entry name" value="ribE"/>
    <property type="match status" value="1"/>
</dbReference>